<evidence type="ECO:0000256" key="8">
    <source>
        <dbReference type="ARBA" id="ARBA00023128"/>
    </source>
</evidence>
<proteinExistence type="inferred from homology"/>
<feature type="compositionally biased region" description="Basic and acidic residues" evidence="11">
    <location>
        <begin position="155"/>
        <end position="174"/>
    </location>
</feature>
<evidence type="ECO:0000256" key="11">
    <source>
        <dbReference type="SAM" id="MobiDB-lite"/>
    </source>
</evidence>
<evidence type="ECO:0000256" key="6">
    <source>
        <dbReference type="ARBA" id="ARBA00022792"/>
    </source>
</evidence>
<dbReference type="GO" id="GO:0015078">
    <property type="term" value="F:proton transmembrane transporter activity"/>
    <property type="evidence" value="ECO:0007669"/>
    <property type="project" value="InterPro"/>
</dbReference>
<gene>
    <name evidence="13" type="ORF">HF086_014074</name>
    <name evidence="12" type="ORF">HW555_008547</name>
</gene>
<dbReference type="Proteomes" id="UP000814243">
    <property type="component" value="Unassembled WGS sequence"/>
</dbReference>
<dbReference type="InterPro" id="IPR036228">
    <property type="entry name" value="ATP_synth_F0_dsu_sf_mt"/>
</dbReference>
<dbReference type="Gene3D" id="6.10.280.70">
    <property type="match status" value="1"/>
</dbReference>
<dbReference type="Proteomes" id="UP000648187">
    <property type="component" value="Unassembled WGS sequence"/>
</dbReference>
<keyword evidence="7 10" id="KW-0406">Ion transport</keyword>
<name>A0A835GE23_SPOEX</name>
<evidence type="ECO:0000313" key="14">
    <source>
        <dbReference type="Proteomes" id="UP000648187"/>
    </source>
</evidence>
<dbReference type="GO" id="GO:0045259">
    <property type="term" value="C:proton-transporting ATP synthase complex"/>
    <property type="evidence" value="ECO:0007669"/>
    <property type="project" value="UniProtKB-KW"/>
</dbReference>
<dbReference type="PANTHER" id="PTHR12700">
    <property type="entry name" value="ATP SYNTHASE SUBUNIT D, MITOCHONDRIAL"/>
    <property type="match status" value="1"/>
</dbReference>
<evidence type="ECO:0000256" key="2">
    <source>
        <dbReference type="ARBA" id="ARBA00006842"/>
    </source>
</evidence>
<evidence type="ECO:0000256" key="10">
    <source>
        <dbReference type="PIRNR" id="PIRNR005514"/>
    </source>
</evidence>
<dbReference type="GO" id="GO:0015986">
    <property type="term" value="P:proton motive force-driven ATP synthesis"/>
    <property type="evidence" value="ECO:0007669"/>
    <property type="project" value="UniProtKB-UniRule"/>
</dbReference>
<evidence type="ECO:0000256" key="5">
    <source>
        <dbReference type="ARBA" id="ARBA00022781"/>
    </source>
</evidence>
<evidence type="ECO:0000256" key="7">
    <source>
        <dbReference type="ARBA" id="ARBA00023065"/>
    </source>
</evidence>
<dbReference type="PIRSF" id="PIRSF005514">
    <property type="entry name" value="ATPase_F0_D_mt"/>
    <property type="match status" value="1"/>
</dbReference>
<comment type="caution">
    <text evidence="12">The sequence shown here is derived from an EMBL/GenBank/DDBJ whole genome shotgun (WGS) entry which is preliminary data.</text>
</comment>
<dbReference type="Pfam" id="PF05873">
    <property type="entry name" value="Mt_ATP-synt_D"/>
    <property type="match status" value="1"/>
</dbReference>
<evidence type="ECO:0000256" key="4">
    <source>
        <dbReference type="ARBA" id="ARBA00022547"/>
    </source>
</evidence>
<comment type="function">
    <text evidence="10">Mitochondrial membrane ATP synthase (F(1)F(0) ATP synthase or Complex V) produces ATP from ADP in the presence of a proton gradient across the membrane which is generated by electron transport complexes of the respiratory chain. F-type ATPases consist of two structural domains, F(1) - containing the extramembraneous catalytic core, and F(0) - containing the membrane proton channel, linked together by a central stalk and a peripheral stalk. During catalysis, ATP synthesis in the catalytic domain of F(1) is coupled via a rotary mechanism of the central stalk subunits to proton translocation.</text>
</comment>
<comment type="similarity">
    <text evidence="2 10">Belongs to the ATPase d subunit family.</text>
</comment>
<keyword evidence="5 10" id="KW-0375">Hydrogen ion transport</keyword>
<dbReference type="AlphaFoldDB" id="A0A835GE23"/>
<reference evidence="13" key="2">
    <citation type="journal article" date="2021" name="G3 (Bethesda)">
        <title>Genome and transcriptome analysis of the beet armyworm Spodoptera exigua reveals targets for pest control. .</title>
        <authorList>
            <person name="Simon S."/>
            <person name="Breeschoten T."/>
            <person name="Jansen H.J."/>
            <person name="Dirks R.P."/>
            <person name="Schranz M.E."/>
            <person name="Ros V.I.D."/>
        </authorList>
    </citation>
    <scope>NUCLEOTIDE SEQUENCE</scope>
    <source>
        <strain evidence="13">TB_SE_WUR_2020</strain>
    </source>
</reference>
<evidence type="ECO:0000256" key="1">
    <source>
        <dbReference type="ARBA" id="ARBA00004273"/>
    </source>
</evidence>
<comment type="subcellular location">
    <subcellularLocation>
        <location evidence="1 10">Mitochondrion inner membrane</location>
    </subcellularLocation>
</comment>
<feature type="region of interest" description="Disordered" evidence="11">
    <location>
        <begin position="154"/>
        <end position="174"/>
    </location>
</feature>
<reference evidence="12" key="1">
    <citation type="submission" date="2020-08" db="EMBL/GenBank/DDBJ databases">
        <title>Spodoptera exigua strain:BAW_Kor-Di-RS1 Genome sequencing and assembly.</title>
        <authorList>
            <person name="Kim J."/>
            <person name="Nam H.Y."/>
            <person name="Kwon M."/>
            <person name="Choi J.H."/>
            <person name="Cho S.R."/>
            <person name="Kim G.-H."/>
        </authorList>
    </citation>
    <scope>NUCLEOTIDE SEQUENCE</scope>
    <source>
        <strain evidence="12">BAW_Kor-Di-RS1</strain>
        <tissue evidence="12">Whole-body</tissue>
    </source>
</reference>
<accession>A0A835GE23</accession>
<keyword evidence="4" id="KW-0138">CF(0)</keyword>
<evidence type="ECO:0000313" key="13">
    <source>
        <dbReference type="EMBL" id="KAH9639210.1"/>
    </source>
</evidence>
<evidence type="ECO:0000256" key="3">
    <source>
        <dbReference type="ARBA" id="ARBA00022448"/>
    </source>
</evidence>
<organism evidence="12 14">
    <name type="scientific">Spodoptera exigua</name>
    <name type="common">Beet armyworm</name>
    <name type="synonym">Noctua fulgens</name>
    <dbReference type="NCBI Taxonomy" id="7107"/>
    <lineage>
        <taxon>Eukaryota</taxon>
        <taxon>Metazoa</taxon>
        <taxon>Ecdysozoa</taxon>
        <taxon>Arthropoda</taxon>
        <taxon>Hexapoda</taxon>
        <taxon>Insecta</taxon>
        <taxon>Pterygota</taxon>
        <taxon>Neoptera</taxon>
        <taxon>Endopterygota</taxon>
        <taxon>Lepidoptera</taxon>
        <taxon>Glossata</taxon>
        <taxon>Ditrysia</taxon>
        <taxon>Noctuoidea</taxon>
        <taxon>Noctuidae</taxon>
        <taxon>Amphipyrinae</taxon>
        <taxon>Spodoptera</taxon>
    </lineage>
</organism>
<keyword evidence="6 10" id="KW-0999">Mitochondrion inner membrane</keyword>
<keyword evidence="14" id="KW-1185">Reference proteome</keyword>
<sequence length="174" mass="20421">MSKITKSAVKWAELEKRVPPEQINKFFAFKAKSEAYFRRMKLSPPEPPKINWDEYQKLIPIPGLVEKFKSQYTSFKVPYPEDKFSAEVDKQWKTLEQDIAKYSEEMKAHISKAEKEIAAINALPKFDDMTMEDVHDIYPEIALQPVKNPTFWPHTADEQLDYKDPTQKIDIPKK</sequence>
<dbReference type="EMBL" id="JACKWZ010000169">
    <property type="protein sequence ID" value="KAF9413105.1"/>
    <property type="molecule type" value="Genomic_DNA"/>
</dbReference>
<dbReference type="GO" id="GO:0005743">
    <property type="term" value="C:mitochondrial inner membrane"/>
    <property type="evidence" value="ECO:0007669"/>
    <property type="project" value="UniProtKB-SubCell"/>
</dbReference>
<dbReference type="SUPFAM" id="SSF161065">
    <property type="entry name" value="ATP synthase D chain-like"/>
    <property type="match status" value="1"/>
</dbReference>
<keyword evidence="9 10" id="KW-0472">Membrane</keyword>
<dbReference type="EMBL" id="JACEFF010000350">
    <property type="protein sequence ID" value="KAH9639210.1"/>
    <property type="molecule type" value="Genomic_DNA"/>
</dbReference>
<keyword evidence="3 10" id="KW-0813">Transport</keyword>
<evidence type="ECO:0000256" key="9">
    <source>
        <dbReference type="ARBA" id="ARBA00023136"/>
    </source>
</evidence>
<keyword evidence="8 10" id="KW-0496">Mitochondrion</keyword>
<dbReference type="InterPro" id="IPR008689">
    <property type="entry name" value="ATP_synth_F0_dsu_mt"/>
</dbReference>
<evidence type="ECO:0000313" key="12">
    <source>
        <dbReference type="EMBL" id="KAF9413105.1"/>
    </source>
</evidence>
<protein>
    <recommendedName>
        <fullName evidence="10">ATP synthase subunit d, mitochondrial</fullName>
    </recommendedName>
</protein>